<dbReference type="InterPro" id="IPR022761">
    <property type="entry name" value="Fumarate_lyase_N"/>
</dbReference>
<accession>A0A1J4MZG7</accession>
<sequence length="458" mass="49036">MPAGSSNRFTDGRVPDHGIGDLFTYEARLQARLDVEAALAEAEAAVKVIPAEAGEAIAEAADLDKLDLDRIEKATAEHSHPLTPLVEELCRVVGKKHGGWVHWGATTQNITQTADLILMRQAHDKILDLLGDLLRSLSKVAEAGAEVPMPGRTHSQHAVPITFGFKVAIWIDEIAAHVDRLRSVEDRVFRLLMGGAAGTMASFGSHARAIETETASRLDMGSMPVPSRAINDGMVEWVSILGMLGGTAGKIGKDVYSMMQPEFGEAFEPIPEGTIGSSTMPHKRNPQLTLDVITAATQLRGLVAPAMESMLHDHEANGAMTGILEDAVAQASQLAGDVLARLVVIFTGLTFDEDRMRANLALSGGLIGSESLMLELGERIGRQVAHDVVFELAQRSAVEDIDFASLLAASPEVSAHFSRAEIADLLDPCRHLGESANIARSMAEHARRVADTIQIPAV</sequence>
<feature type="domain" description="Adenylosuccinate lyase C-terminal" evidence="2">
    <location>
        <begin position="364"/>
        <end position="443"/>
    </location>
</feature>
<dbReference type="SMART" id="SM00998">
    <property type="entry name" value="ADSL_C"/>
    <property type="match status" value="1"/>
</dbReference>
<dbReference type="GO" id="GO:0016853">
    <property type="term" value="F:isomerase activity"/>
    <property type="evidence" value="ECO:0007669"/>
    <property type="project" value="UniProtKB-KW"/>
</dbReference>
<reference evidence="3" key="1">
    <citation type="submission" date="2016-10" db="EMBL/GenBank/DDBJ databases">
        <title>Draft Genome Sequence of Nocardioides luteus Strain BAFB, an Alkane-Degrading Bacterium Isolated from JP-7 Polluted Soil.</title>
        <authorList>
            <person name="Brown L."/>
            <person name="Ruiz O.N."/>
            <person name="Gunasekera T."/>
        </authorList>
    </citation>
    <scope>NUCLEOTIDE SEQUENCE [LARGE SCALE GENOMIC DNA]</scope>
    <source>
        <strain evidence="3">BAFB</strain>
    </source>
</reference>
<dbReference type="GO" id="GO:0016829">
    <property type="term" value="F:lyase activity"/>
    <property type="evidence" value="ECO:0007669"/>
    <property type="project" value="UniProtKB-KW"/>
</dbReference>
<dbReference type="PRINTS" id="PR00149">
    <property type="entry name" value="FUMRATELYASE"/>
</dbReference>
<dbReference type="Gene3D" id="1.10.40.30">
    <property type="entry name" value="Fumarase/aspartase (C-terminal domain)"/>
    <property type="match status" value="1"/>
</dbReference>
<dbReference type="AlphaFoldDB" id="A0A1J4MZG7"/>
<evidence type="ECO:0000256" key="1">
    <source>
        <dbReference type="ARBA" id="ARBA00023239"/>
    </source>
</evidence>
<comment type="caution">
    <text evidence="3">The sequence shown here is derived from an EMBL/GenBank/DDBJ whole genome shotgun (WGS) entry which is preliminary data.</text>
</comment>
<dbReference type="Proteomes" id="UP000033772">
    <property type="component" value="Unassembled WGS sequence"/>
</dbReference>
<name>A0A1J4MZG7_9ACTN</name>
<dbReference type="Pfam" id="PF00206">
    <property type="entry name" value="Lyase_1"/>
    <property type="match status" value="1"/>
</dbReference>
<dbReference type="InterPro" id="IPR008948">
    <property type="entry name" value="L-Aspartase-like"/>
</dbReference>
<gene>
    <name evidence="3" type="ORF">UG56_021840</name>
</gene>
<protein>
    <submittedName>
        <fullName evidence="3">3-carboxy-cis,cis-muconate cycloisomerase</fullName>
    </submittedName>
</protein>
<organism evidence="3 4">
    <name type="scientific">Nocardioides luteus</name>
    <dbReference type="NCBI Taxonomy" id="1844"/>
    <lineage>
        <taxon>Bacteria</taxon>
        <taxon>Bacillati</taxon>
        <taxon>Actinomycetota</taxon>
        <taxon>Actinomycetes</taxon>
        <taxon>Propionibacteriales</taxon>
        <taxon>Nocardioidaceae</taxon>
        <taxon>Nocardioides</taxon>
    </lineage>
</organism>
<dbReference type="RefSeq" id="WP_045547713.1">
    <property type="nucleotide sequence ID" value="NZ_JZDQ02000035.1"/>
</dbReference>
<dbReference type="InterPro" id="IPR019468">
    <property type="entry name" value="AdenyloSucc_lyase_C"/>
</dbReference>
<dbReference type="EMBL" id="JZDQ02000035">
    <property type="protein sequence ID" value="OIJ24658.1"/>
    <property type="molecule type" value="Genomic_DNA"/>
</dbReference>
<keyword evidence="4" id="KW-1185">Reference proteome</keyword>
<dbReference type="STRING" id="1844.UG56_021840"/>
<evidence type="ECO:0000259" key="2">
    <source>
        <dbReference type="SMART" id="SM00998"/>
    </source>
</evidence>
<proteinExistence type="predicted"/>
<dbReference type="PRINTS" id="PR00145">
    <property type="entry name" value="ARGSUCLYASE"/>
</dbReference>
<dbReference type="OrthoDB" id="9768878at2"/>
<dbReference type="InterPro" id="IPR020557">
    <property type="entry name" value="Fumarate_lyase_CS"/>
</dbReference>
<dbReference type="InterPro" id="IPR000362">
    <property type="entry name" value="Fumarate_lyase_fam"/>
</dbReference>
<dbReference type="CDD" id="cd01597">
    <property type="entry name" value="pCLME"/>
    <property type="match status" value="1"/>
</dbReference>
<keyword evidence="1" id="KW-0456">Lyase</keyword>
<dbReference type="SUPFAM" id="SSF48557">
    <property type="entry name" value="L-aspartase-like"/>
    <property type="match status" value="1"/>
</dbReference>
<evidence type="ECO:0000313" key="3">
    <source>
        <dbReference type="EMBL" id="OIJ24658.1"/>
    </source>
</evidence>
<dbReference type="PANTHER" id="PTHR43172">
    <property type="entry name" value="ADENYLOSUCCINATE LYASE"/>
    <property type="match status" value="1"/>
</dbReference>
<evidence type="ECO:0000313" key="4">
    <source>
        <dbReference type="Proteomes" id="UP000033772"/>
    </source>
</evidence>
<dbReference type="Pfam" id="PF10397">
    <property type="entry name" value="ADSL_C"/>
    <property type="match status" value="1"/>
</dbReference>
<dbReference type="Gene3D" id="1.20.200.10">
    <property type="entry name" value="Fumarase/aspartase (Central domain)"/>
    <property type="match status" value="1"/>
</dbReference>
<dbReference type="PROSITE" id="PS00163">
    <property type="entry name" value="FUMARATE_LYASES"/>
    <property type="match status" value="1"/>
</dbReference>